<dbReference type="AlphaFoldDB" id="A0A397SSW1"/>
<keyword evidence="2" id="KW-1185">Reference proteome</keyword>
<dbReference type="EMBL" id="QKYT01000326">
    <property type="protein sequence ID" value="RIA87115.1"/>
    <property type="molecule type" value="Genomic_DNA"/>
</dbReference>
<reference evidence="1 2" key="1">
    <citation type="submission" date="2018-06" db="EMBL/GenBank/DDBJ databases">
        <title>Comparative genomics reveals the genomic features of Rhizophagus irregularis, R. cerebriforme, R. diaphanum and Gigaspora rosea, and their symbiotic lifestyle signature.</title>
        <authorList>
            <person name="Morin E."/>
            <person name="San Clemente H."/>
            <person name="Chen E.C.H."/>
            <person name="De La Providencia I."/>
            <person name="Hainaut M."/>
            <person name="Kuo A."/>
            <person name="Kohler A."/>
            <person name="Murat C."/>
            <person name="Tang N."/>
            <person name="Roy S."/>
            <person name="Loubradou J."/>
            <person name="Henrissat B."/>
            <person name="Grigoriev I.V."/>
            <person name="Corradi N."/>
            <person name="Roux C."/>
            <person name="Martin F.M."/>
        </authorList>
    </citation>
    <scope>NUCLEOTIDE SEQUENCE [LARGE SCALE GENOMIC DNA]</scope>
    <source>
        <strain evidence="1 2">DAOM 227022</strain>
    </source>
</reference>
<accession>A0A397SSW1</accession>
<protein>
    <submittedName>
        <fullName evidence="1">Uncharacterized protein</fullName>
    </submittedName>
</protein>
<dbReference type="STRING" id="658196.A0A397SSW1"/>
<dbReference type="OrthoDB" id="2428957at2759"/>
<sequence length="154" mass="18430">MNIPIEEFKSIEKVLKGLLKDFYNIIIKTNDVNYIEENLNYLIMNLNGFFYYNLFDLFQNHEEREYLFTSLIGYCYQNGIGCKVDKNKALETYLLVVNNKNNKIEEEGGSFKKNLEQLNINEYEFDVLKNINIIIGRYLLSLFYYKDIILDKRK</sequence>
<gene>
    <name evidence="1" type="ORF">C1645_828272</name>
</gene>
<name>A0A397SSW1_9GLOM</name>
<comment type="caution">
    <text evidence="1">The sequence shown here is derived from an EMBL/GenBank/DDBJ whole genome shotgun (WGS) entry which is preliminary data.</text>
</comment>
<evidence type="ECO:0000313" key="2">
    <source>
        <dbReference type="Proteomes" id="UP000265703"/>
    </source>
</evidence>
<dbReference type="Proteomes" id="UP000265703">
    <property type="component" value="Unassembled WGS sequence"/>
</dbReference>
<evidence type="ECO:0000313" key="1">
    <source>
        <dbReference type="EMBL" id="RIA87115.1"/>
    </source>
</evidence>
<organism evidence="1 2">
    <name type="scientific">Glomus cerebriforme</name>
    <dbReference type="NCBI Taxonomy" id="658196"/>
    <lineage>
        <taxon>Eukaryota</taxon>
        <taxon>Fungi</taxon>
        <taxon>Fungi incertae sedis</taxon>
        <taxon>Mucoromycota</taxon>
        <taxon>Glomeromycotina</taxon>
        <taxon>Glomeromycetes</taxon>
        <taxon>Glomerales</taxon>
        <taxon>Glomeraceae</taxon>
        <taxon>Glomus</taxon>
    </lineage>
</organism>
<proteinExistence type="predicted"/>